<dbReference type="Gene3D" id="1.25.40.10">
    <property type="entry name" value="Tetratricopeptide repeat domain"/>
    <property type="match status" value="1"/>
</dbReference>
<dbReference type="GO" id="GO:0000395">
    <property type="term" value="P:mRNA 5'-splice site recognition"/>
    <property type="evidence" value="ECO:0007669"/>
    <property type="project" value="TreeGrafter"/>
</dbReference>
<evidence type="ECO:0000256" key="1">
    <source>
        <dbReference type="ARBA" id="ARBA00004123"/>
    </source>
</evidence>
<dbReference type="AlphaFoldDB" id="A0AAV1AZ07"/>
<dbReference type="GO" id="GO:0000243">
    <property type="term" value="C:commitment complex"/>
    <property type="evidence" value="ECO:0007669"/>
    <property type="project" value="TreeGrafter"/>
</dbReference>
<evidence type="ECO:0000256" key="2">
    <source>
        <dbReference type="ARBA" id="ARBA00022664"/>
    </source>
</evidence>
<protein>
    <recommendedName>
        <fullName evidence="9">Pre-mRNA-processing factor 39</fullName>
    </recommendedName>
</protein>
<keyword evidence="3" id="KW-0677">Repeat</keyword>
<dbReference type="PANTHER" id="PTHR17204">
    <property type="entry name" value="PRE-MRNA PROCESSING PROTEIN PRP39-RELATED"/>
    <property type="match status" value="1"/>
</dbReference>
<evidence type="ECO:0000256" key="6">
    <source>
        <dbReference type="ARBA" id="ARBA00038019"/>
    </source>
</evidence>
<gene>
    <name evidence="7" type="ORF">VFH_V127640</name>
</gene>
<dbReference type="GO" id="GO:0030627">
    <property type="term" value="F:pre-mRNA 5'-splice site binding"/>
    <property type="evidence" value="ECO:0007669"/>
    <property type="project" value="TreeGrafter"/>
</dbReference>
<keyword evidence="5" id="KW-0539">Nucleus</keyword>
<evidence type="ECO:0000256" key="3">
    <source>
        <dbReference type="ARBA" id="ARBA00022737"/>
    </source>
</evidence>
<sequence length="531" mass="59621">MQQDWARLAVIYTRILENPNQQLDRYFSSFKELASNRPLSELRTTEEAAAVADAVSEAIEQGVEGEVRPNAAENSPKHVSAGLTEAEELEKYITIREEMYKKAKEFDSKIIGFETAIRRPYFHVRPLNVGELENWHSYLDFIEREGDLSKIVKLYERCVIACANYPEYWIRYVLCMEASESMDLANNVLARASQVFVKRQPEIHIFCARFKEQAGDIVGARAAYHLVHTEISPGLLEAIIRHANMEHRLGKLEDAFSLYEQAIAIEKGKEHSQTLPMLFAQYSRFVYLASGNAEKAKEILVGGLENASLSKALLEALLHFEAIQPQPKRVDIDFLESLVVKFIMPNPENPGVASATEREELSIIFLEFINLFGDVQSIKRGEDRHAKLFLPHRSMSELKKRHAEDFLASDKTKVSRTYSAQSPAHSVTGAYPNAPNQWTNYGVQPQTWPATSQGQQWPAGYTQPASYGAYAGYGGNYANPQLPAPVPQSTAYGTYPPAYPAQALPQQNYAQPAAPAQQPAAVPQAYYGSYY</sequence>
<keyword evidence="2" id="KW-0507">mRNA processing</keyword>
<dbReference type="GO" id="GO:0071004">
    <property type="term" value="C:U2-type prespliceosome"/>
    <property type="evidence" value="ECO:0007669"/>
    <property type="project" value="TreeGrafter"/>
</dbReference>
<evidence type="ECO:0000313" key="7">
    <source>
        <dbReference type="EMBL" id="CAI8614388.1"/>
    </source>
</evidence>
<proteinExistence type="inferred from homology"/>
<evidence type="ECO:0000313" key="8">
    <source>
        <dbReference type="Proteomes" id="UP001157006"/>
    </source>
</evidence>
<evidence type="ECO:0000256" key="4">
    <source>
        <dbReference type="ARBA" id="ARBA00023187"/>
    </source>
</evidence>
<dbReference type="FunFam" id="1.25.40.10:FF:000159">
    <property type="entry name" value="Tetratricopeptide repeat (TPR)-like superfamily protein"/>
    <property type="match status" value="1"/>
</dbReference>
<dbReference type="PANTHER" id="PTHR17204:SF5">
    <property type="entry name" value="PRE-MRNA-PROCESSING FACTOR 39"/>
    <property type="match status" value="1"/>
</dbReference>
<keyword evidence="4" id="KW-0508">mRNA splicing</keyword>
<comment type="subcellular location">
    <subcellularLocation>
        <location evidence="1">Nucleus</location>
    </subcellularLocation>
</comment>
<dbReference type="SUPFAM" id="SSF48452">
    <property type="entry name" value="TPR-like"/>
    <property type="match status" value="1"/>
</dbReference>
<evidence type="ECO:0000256" key="5">
    <source>
        <dbReference type="ARBA" id="ARBA00023242"/>
    </source>
</evidence>
<dbReference type="SMART" id="SM00386">
    <property type="entry name" value="HAT"/>
    <property type="match status" value="3"/>
</dbReference>
<dbReference type="Proteomes" id="UP001157006">
    <property type="component" value="Chromosome 5"/>
</dbReference>
<comment type="similarity">
    <text evidence="6">Belongs to the PRP39 family.</text>
</comment>
<name>A0AAV1AZ07_VICFA</name>
<dbReference type="EMBL" id="OX451740">
    <property type="protein sequence ID" value="CAI8614388.1"/>
    <property type="molecule type" value="Genomic_DNA"/>
</dbReference>
<reference evidence="7 8" key="1">
    <citation type="submission" date="2023-01" db="EMBL/GenBank/DDBJ databases">
        <authorList>
            <person name="Kreplak J."/>
        </authorList>
    </citation>
    <scope>NUCLEOTIDE SEQUENCE [LARGE SCALE GENOMIC DNA]</scope>
</reference>
<dbReference type="Pfam" id="PF23241">
    <property type="entry name" value="HAT_PRP39_C"/>
    <property type="match status" value="1"/>
</dbReference>
<evidence type="ECO:0008006" key="9">
    <source>
        <dbReference type="Google" id="ProtNLM"/>
    </source>
</evidence>
<dbReference type="InterPro" id="IPR011990">
    <property type="entry name" value="TPR-like_helical_dom_sf"/>
</dbReference>
<dbReference type="InterPro" id="IPR003107">
    <property type="entry name" value="HAT"/>
</dbReference>
<keyword evidence="8" id="KW-1185">Reference proteome</keyword>
<dbReference type="InterPro" id="IPR059164">
    <property type="entry name" value="HAT_PRP39_C"/>
</dbReference>
<accession>A0AAV1AZ07</accession>
<dbReference type="GO" id="GO:0005685">
    <property type="term" value="C:U1 snRNP"/>
    <property type="evidence" value="ECO:0007669"/>
    <property type="project" value="TreeGrafter"/>
</dbReference>
<organism evidence="7 8">
    <name type="scientific">Vicia faba</name>
    <name type="common">Broad bean</name>
    <name type="synonym">Faba vulgaris</name>
    <dbReference type="NCBI Taxonomy" id="3906"/>
    <lineage>
        <taxon>Eukaryota</taxon>
        <taxon>Viridiplantae</taxon>
        <taxon>Streptophyta</taxon>
        <taxon>Embryophyta</taxon>
        <taxon>Tracheophyta</taxon>
        <taxon>Spermatophyta</taxon>
        <taxon>Magnoliopsida</taxon>
        <taxon>eudicotyledons</taxon>
        <taxon>Gunneridae</taxon>
        <taxon>Pentapetalae</taxon>
        <taxon>rosids</taxon>
        <taxon>fabids</taxon>
        <taxon>Fabales</taxon>
        <taxon>Fabaceae</taxon>
        <taxon>Papilionoideae</taxon>
        <taxon>50 kb inversion clade</taxon>
        <taxon>NPAAA clade</taxon>
        <taxon>Hologalegina</taxon>
        <taxon>IRL clade</taxon>
        <taxon>Fabeae</taxon>
        <taxon>Vicia</taxon>
    </lineage>
</organism>